<accession>A0A219B8E6</accession>
<dbReference type="FunFam" id="3.20.20.70:FF:000059">
    <property type="entry name" value="N-ethylmaleimide reductase, FMN-linked"/>
    <property type="match status" value="1"/>
</dbReference>
<name>A0A219B8E6_9SPHN</name>
<keyword evidence="3" id="KW-0560">Oxidoreductase</keyword>
<evidence type="ECO:0000256" key="3">
    <source>
        <dbReference type="ARBA" id="ARBA00023002"/>
    </source>
</evidence>
<keyword evidence="6" id="KW-1185">Reference proteome</keyword>
<evidence type="ECO:0000256" key="1">
    <source>
        <dbReference type="ARBA" id="ARBA00001917"/>
    </source>
</evidence>
<dbReference type="Pfam" id="PF00724">
    <property type="entry name" value="Oxidored_FMN"/>
    <property type="match status" value="1"/>
</dbReference>
<dbReference type="GO" id="GO:0010181">
    <property type="term" value="F:FMN binding"/>
    <property type="evidence" value="ECO:0007669"/>
    <property type="project" value="InterPro"/>
</dbReference>
<sequence length="370" mass="39817">MDALFEPLTLGDLELPNRILMAPLTRGRSEESHVPNDLQIDYYAQRAGAGLIISEATGVHPKGMGWYRAPGIWSNEMVAAWKPVTEAVHARGGRVFLQLWHMGRVVLPTYIGGEAPLAPSAVTADGEGFVPVEGQVELGARPYVEPKAMDQADIDEAVAAYGRGAANARDAGFDGVEIHAANGYLIDQFLRSGTNRRTDDYGGSAKNRARFLREVTDAVLAELPPGRVGVRISPTSSFNDMSDEAPAEVAAEVGRVAEQAKLAYVHLIEPVEEGFMPMPDEPVAGDLRSSYSGPILQNGAFDAETGAKHVADKAADAIVFGRPFIANPDLAYRIREGKPLAEPNMELAYVGGANGYSDYPPYDEQAELPR</sequence>
<comment type="similarity">
    <text evidence="2">Belongs to the NADH:flavin oxidoreductase/NADH oxidase family.</text>
</comment>
<dbReference type="AlphaFoldDB" id="A0A219B8E6"/>
<evidence type="ECO:0000313" key="5">
    <source>
        <dbReference type="EMBL" id="OWV34635.1"/>
    </source>
</evidence>
<comment type="caution">
    <text evidence="5">The sequence shown here is derived from an EMBL/GenBank/DDBJ whole genome shotgun (WGS) entry which is preliminary data.</text>
</comment>
<dbReference type="Proteomes" id="UP000198462">
    <property type="component" value="Unassembled WGS sequence"/>
</dbReference>
<dbReference type="InterPro" id="IPR013785">
    <property type="entry name" value="Aldolase_TIM"/>
</dbReference>
<reference evidence="6" key="1">
    <citation type="submission" date="2017-05" db="EMBL/GenBank/DDBJ databases">
        <authorList>
            <person name="Lin X."/>
        </authorList>
    </citation>
    <scope>NUCLEOTIDE SEQUENCE [LARGE SCALE GENOMIC DNA]</scope>
    <source>
        <strain evidence="6">JLT2012</strain>
    </source>
</reference>
<protein>
    <recommendedName>
        <fullName evidence="4">NADH:flavin oxidoreductase/NADH oxidase N-terminal domain-containing protein</fullName>
    </recommendedName>
</protein>
<feature type="domain" description="NADH:flavin oxidoreductase/NADH oxidase N-terminal" evidence="4">
    <location>
        <begin position="4"/>
        <end position="339"/>
    </location>
</feature>
<dbReference type="PANTHER" id="PTHR22893:SF98">
    <property type="entry name" value="OXIDOREDUCTASE"/>
    <property type="match status" value="1"/>
</dbReference>
<organism evidence="5 6">
    <name type="scientific">Pacificimonas flava</name>
    <dbReference type="NCBI Taxonomy" id="1234595"/>
    <lineage>
        <taxon>Bacteria</taxon>
        <taxon>Pseudomonadati</taxon>
        <taxon>Pseudomonadota</taxon>
        <taxon>Alphaproteobacteria</taxon>
        <taxon>Sphingomonadales</taxon>
        <taxon>Sphingosinicellaceae</taxon>
        <taxon>Pacificimonas</taxon>
    </lineage>
</organism>
<dbReference type="SUPFAM" id="SSF51395">
    <property type="entry name" value="FMN-linked oxidoreductases"/>
    <property type="match status" value="1"/>
</dbReference>
<dbReference type="PANTHER" id="PTHR22893">
    <property type="entry name" value="NADH OXIDOREDUCTASE-RELATED"/>
    <property type="match status" value="1"/>
</dbReference>
<proteinExistence type="inferred from homology"/>
<comment type="cofactor">
    <cofactor evidence="1">
        <name>FMN</name>
        <dbReference type="ChEBI" id="CHEBI:58210"/>
    </cofactor>
</comment>
<gene>
    <name evidence="5" type="ORF">B5C34_04610</name>
</gene>
<dbReference type="GO" id="GO:0016628">
    <property type="term" value="F:oxidoreductase activity, acting on the CH-CH group of donors, NAD or NADP as acceptor"/>
    <property type="evidence" value="ECO:0007669"/>
    <property type="project" value="UniProtKB-ARBA"/>
</dbReference>
<dbReference type="GO" id="GO:0005829">
    <property type="term" value="C:cytosol"/>
    <property type="evidence" value="ECO:0007669"/>
    <property type="project" value="UniProtKB-ARBA"/>
</dbReference>
<evidence type="ECO:0000259" key="4">
    <source>
        <dbReference type="Pfam" id="PF00724"/>
    </source>
</evidence>
<dbReference type="Gene3D" id="3.20.20.70">
    <property type="entry name" value="Aldolase class I"/>
    <property type="match status" value="1"/>
</dbReference>
<dbReference type="InterPro" id="IPR001155">
    <property type="entry name" value="OxRdtase_FMN_N"/>
</dbReference>
<dbReference type="InterPro" id="IPR045247">
    <property type="entry name" value="Oye-like"/>
</dbReference>
<evidence type="ECO:0000313" key="6">
    <source>
        <dbReference type="Proteomes" id="UP000198462"/>
    </source>
</evidence>
<dbReference type="CDD" id="cd02933">
    <property type="entry name" value="OYE_like_FMN"/>
    <property type="match status" value="1"/>
</dbReference>
<dbReference type="EMBL" id="NFZT01000001">
    <property type="protein sequence ID" value="OWV34635.1"/>
    <property type="molecule type" value="Genomic_DNA"/>
</dbReference>
<evidence type="ECO:0000256" key="2">
    <source>
        <dbReference type="ARBA" id="ARBA00005979"/>
    </source>
</evidence>